<evidence type="ECO:0000256" key="2">
    <source>
        <dbReference type="ARBA" id="ARBA00022561"/>
    </source>
</evidence>
<dbReference type="InterPro" id="IPR010392">
    <property type="entry name" value="Satellite_virus_coat"/>
</dbReference>
<dbReference type="Pfam" id="PF03898">
    <property type="entry name" value="TNV_CP"/>
    <property type="match status" value="1"/>
</dbReference>
<name>A0A2K9LSF6_9VIRU</name>
<dbReference type="GO" id="GO:0005198">
    <property type="term" value="F:structural molecule activity"/>
    <property type="evidence" value="ECO:0007669"/>
    <property type="project" value="InterPro"/>
</dbReference>
<sequence length="244" mass="28416">MAWFRRRGFKRRRIIFRRKRYRRTRLFRRRFRRQLTRVGIGRPERKYGDTPIDPVAVPEFATSLAPVLLTGIAEGSDNNERIGRRVLLTNLQIRLLFTAQQETLTPLPYITMRLLIVRDSQFTGANVPTLGDILGTTVINSIWSFNDLQVQGTSRFRTLVDKIWVQYAASLNTPTSDFLVAGQINARFWKYYKKMRKELYFNGPTNVNTDAGRNAIWMFVFKQDPTAAIDTFVEGGVRIRFTDV</sequence>
<accession>A0A2K9LSF6</accession>
<gene>
    <name evidence="4" type="primary">Cap</name>
</gene>
<dbReference type="Gene3D" id="2.60.120.20">
    <property type="match status" value="1"/>
</dbReference>
<dbReference type="InterPro" id="IPR029053">
    <property type="entry name" value="Viral_coat"/>
</dbReference>
<evidence type="ECO:0000256" key="3">
    <source>
        <dbReference type="ARBA" id="ARBA00022844"/>
    </source>
</evidence>
<dbReference type="EMBL" id="KY487867">
    <property type="protein sequence ID" value="AUM61802.1"/>
    <property type="molecule type" value="Genomic_DNA"/>
</dbReference>
<organism evidence="4">
    <name type="scientific">uncultured virus</name>
    <dbReference type="NCBI Taxonomy" id="340016"/>
    <lineage>
        <taxon>Viruses</taxon>
        <taxon>environmental samples</taxon>
    </lineage>
</organism>
<keyword evidence="3" id="KW-0946">Virion</keyword>
<evidence type="ECO:0000313" key="4">
    <source>
        <dbReference type="EMBL" id="AUM61802.1"/>
    </source>
</evidence>
<reference evidence="4" key="1">
    <citation type="submission" date="2017-01" db="EMBL/GenBank/DDBJ databases">
        <title>High-throughput sequencing uncovers low homogeneity in the biogeography of single-stranded DNA viruses.</title>
        <authorList>
            <person name="Pearson V.M."/>
            <person name="Rokyta D.R."/>
        </authorList>
    </citation>
    <scope>NUCLEOTIDE SEQUENCE</scope>
</reference>
<dbReference type="SUPFAM" id="SSF88650">
    <property type="entry name" value="Satellite viruses"/>
    <property type="match status" value="1"/>
</dbReference>
<protein>
    <submittedName>
        <fullName evidence="4">Capsid</fullName>
    </submittedName>
</protein>
<dbReference type="GO" id="GO:0019028">
    <property type="term" value="C:viral capsid"/>
    <property type="evidence" value="ECO:0007669"/>
    <property type="project" value="UniProtKB-KW"/>
</dbReference>
<keyword evidence="2" id="KW-0167">Capsid protein</keyword>
<evidence type="ECO:0000256" key="1">
    <source>
        <dbReference type="ARBA" id="ARBA00004328"/>
    </source>
</evidence>
<dbReference type="InterPro" id="IPR037164">
    <property type="entry name" value="Satellite_virus_coat_sf"/>
</dbReference>
<proteinExistence type="predicted"/>
<comment type="subcellular location">
    <subcellularLocation>
        <location evidence="1">Virion</location>
    </subcellularLocation>
</comment>